<evidence type="ECO:0000313" key="3">
    <source>
        <dbReference type="Proteomes" id="UP001190700"/>
    </source>
</evidence>
<dbReference type="EMBL" id="LGRX02000644">
    <property type="protein sequence ID" value="KAK3287993.1"/>
    <property type="molecule type" value="Genomic_DNA"/>
</dbReference>
<sequence>MGDDPFAVYDNLIRAHPEVSSKDAPNVKLEHRLIHLQWGEAREFALRSAVIDSVLRDFESTLLAHAAPNGRLTEERTVWGHARAFVACFHLMILDATARTASASTPRDEDCCMSNVWSAIGSQG</sequence>
<comment type="caution">
    <text evidence="1">The sequence shown here is derived from an EMBL/GenBank/DDBJ whole genome shotgun (WGS) entry which is preliminary data.</text>
</comment>
<protein>
    <submittedName>
        <fullName evidence="1">Uncharacterized protein</fullName>
    </submittedName>
</protein>
<organism evidence="1 3">
    <name type="scientific">Cymbomonas tetramitiformis</name>
    <dbReference type="NCBI Taxonomy" id="36881"/>
    <lineage>
        <taxon>Eukaryota</taxon>
        <taxon>Viridiplantae</taxon>
        <taxon>Chlorophyta</taxon>
        <taxon>Pyramimonadophyceae</taxon>
        <taxon>Pyramimonadales</taxon>
        <taxon>Pyramimonadaceae</taxon>
        <taxon>Cymbomonas</taxon>
    </lineage>
</organism>
<reference evidence="1 3" key="1">
    <citation type="journal article" date="2015" name="Genome Biol. Evol.">
        <title>Comparative Genomics of a Bacterivorous Green Alga Reveals Evolutionary Causalities and Consequences of Phago-Mixotrophic Mode of Nutrition.</title>
        <authorList>
            <person name="Burns J.A."/>
            <person name="Paasch A."/>
            <person name="Narechania A."/>
            <person name="Kim E."/>
        </authorList>
    </citation>
    <scope>NUCLEOTIDE SEQUENCE [LARGE SCALE GENOMIC DNA]</scope>
    <source>
        <strain evidence="1">PLY_AMNH</strain>
    </source>
</reference>
<keyword evidence="3" id="KW-1185">Reference proteome</keyword>
<dbReference type="AlphaFoldDB" id="A0AAE0EWC9"/>
<evidence type="ECO:0000313" key="2">
    <source>
        <dbReference type="EMBL" id="KAK3287993.1"/>
    </source>
</evidence>
<evidence type="ECO:0000313" key="1">
    <source>
        <dbReference type="EMBL" id="KAK3243081.1"/>
    </source>
</evidence>
<name>A0AAE0EWC9_9CHLO</name>
<dbReference type="Proteomes" id="UP001190700">
    <property type="component" value="Unassembled WGS sequence"/>
</dbReference>
<proteinExistence type="predicted"/>
<reference evidence="1" key="2">
    <citation type="submission" date="2023-06" db="EMBL/GenBank/DDBJ databases">
        <title>Long-read-based genome assembly of the green algal bacterivore Cymbomonas tetramitiformis.</title>
        <authorList>
            <person name="Gyaltshen Y."/>
            <person name="Rozenberg A."/>
            <person name="Paasch A."/>
            <person name="Burns J.A."/>
            <person name="Warring S."/>
            <person name="Larson R."/>
            <person name="Maurer-Alcala X."/>
            <person name="Dacks J."/>
            <person name="Kim E."/>
        </authorList>
    </citation>
    <scope>NUCLEOTIDE SEQUENCE</scope>
    <source>
        <strain evidence="1">PLY_AMNH</strain>
    </source>
</reference>
<dbReference type="EMBL" id="LGRX02033085">
    <property type="protein sequence ID" value="KAK3243081.1"/>
    <property type="molecule type" value="Genomic_DNA"/>
</dbReference>
<accession>A0AAE0EWC9</accession>
<gene>
    <name evidence="2" type="ORF">CYMTET_4547</name>
    <name evidence="1" type="ORF">CYMTET_47223</name>
</gene>